<proteinExistence type="predicted"/>
<evidence type="ECO:0000313" key="1">
    <source>
        <dbReference type="EMBL" id="TQK79255.1"/>
    </source>
</evidence>
<dbReference type="Proteomes" id="UP000318103">
    <property type="component" value="Unassembled WGS sequence"/>
</dbReference>
<dbReference type="EMBL" id="VFNX01000007">
    <property type="protein sequence ID" value="TQK79255.1"/>
    <property type="molecule type" value="Genomic_DNA"/>
</dbReference>
<dbReference type="RefSeq" id="WP_055705649.1">
    <property type="nucleotide sequence ID" value="NZ_JBPJFI010000003.1"/>
</dbReference>
<organism evidence="1 2">
    <name type="scientific">Streptomyces puniciscabiei</name>
    <dbReference type="NCBI Taxonomy" id="164348"/>
    <lineage>
        <taxon>Bacteria</taxon>
        <taxon>Bacillati</taxon>
        <taxon>Actinomycetota</taxon>
        <taxon>Actinomycetes</taxon>
        <taxon>Kitasatosporales</taxon>
        <taxon>Streptomycetaceae</taxon>
        <taxon>Streptomyces</taxon>
    </lineage>
</organism>
<comment type="caution">
    <text evidence="1">The sequence shown here is derived from an EMBL/GenBank/DDBJ whole genome shotgun (WGS) entry which is preliminary data.</text>
</comment>
<evidence type="ECO:0008006" key="3">
    <source>
        <dbReference type="Google" id="ProtNLM"/>
    </source>
</evidence>
<evidence type="ECO:0000313" key="2">
    <source>
        <dbReference type="Proteomes" id="UP000318103"/>
    </source>
</evidence>
<dbReference type="SUPFAM" id="SSF54427">
    <property type="entry name" value="NTF2-like"/>
    <property type="match status" value="1"/>
</dbReference>
<name>A0A542SXC0_9ACTN</name>
<dbReference type="OrthoDB" id="4539871at2"/>
<accession>A0A542SXC0</accession>
<keyword evidence="2" id="KW-1185">Reference proteome</keyword>
<protein>
    <recommendedName>
        <fullName evidence="3">SnoaL-like domain-containing protein</fullName>
    </recommendedName>
</protein>
<dbReference type="AlphaFoldDB" id="A0A542SXC0"/>
<reference evidence="1 2" key="1">
    <citation type="submission" date="2019-06" db="EMBL/GenBank/DDBJ databases">
        <title>Sequencing the genomes of 1000 actinobacteria strains.</title>
        <authorList>
            <person name="Klenk H.-P."/>
        </authorList>
    </citation>
    <scope>NUCLEOTIDE SEQUENCE [LARGE SCALE GENOMIC DNA]</scope>
    <source>
        <strain evidence="1 2">DSM 41929</strain>
    </source>
</reference>
<sequence length="156" mass="17545">MATEEHEFTLPGADLPQPDEELRKRREAVVIEHTVAEGAWDIDGVIATFPRGGVYRVIPFEESPLIGEEAIKKGYFAELQKAFPVADHSLFHVHHTPTAVIVEAQFRAKQEADWRGIPNRGKTVDAPVAIFFHFDGDVLIDETLYFDMATFARQLA</sequence>
<dbReference type="Gene3D" id="3.10.450.50">
    <property type="match status" value="1"/>
</dbReference>
<dbReference type="InterPro" id="IPR032710">
    <property type="entry name" value="NTF2-like_dom_sf"/>
</dbReference>
<gene>
    <name evidence="1" type="ORF">FB563_8250</name>
</gene>